<dbReference type="GO" id="GO:0005829">
    <property type="term" value="C:cytosol"/>
    <property type="evidence" value="ECO:0007669"/>
    <property type="project" value="TreeGrafter"/>
</dbReference>
<evidence type="ECO:0000256" key="5">
    <source>
        <dbReference type="HAMAP-Rule" id="MF_01632"/>
    </source>
</evidence>
<keyword evidence="4 5" id="KW-0670">Pyruvate</keyword>
<dbReference type="InterPro" id="IPR007440">
    <property type="entry name" value="Chorismate--pyruvate_lyase"/>
</dbReference>
<dbReference type="PANTHER" id="PTHR38683">
    <property type="entry name" value="CHORISMATE PYRUVATE-LYASE"/>
    <property type="match status" value="1"/>
</dbReference>
<comment type="caution">
    <text evidence="5">Lacks conserved residue(s) required for the propagation of feature annotation.</text>
</comment>
<dbReference type="GO" id="GO:0042866">
    <property type="term" value="P:pyruvate biosynthetic process"/>
    <property type="evidence" value="ECO:0007669"/>
    <property type="project" value="UniProtKB-UniRule"/>
</dbReference>
<dbReference type="PANTHER" id="PTHR38683:SF1">
    <property type="entry name" value="CHORISMATE PYRUVATE-LYASE"/>
    <property type="match status" value="1"/>
</dbReference>
<dbReference type="InterPro" id="IPR028978">
    <property type="entry name" value="Chorismate_lyase_/UTRA_dom_sf"/>
</dbReference>
<protein>
    <recommendedName>
        <fullName evidence="5">Probable chorismate pyruvate-lyase</fullName>
        <shortName evidence="5">CL</shortName>
        <shortName evidence="5">CPL</shortName>
        <ecNumber evidence="5">4.1.3.40</ecNumber>
    </recommendedName>
</protein>
<dbReference type="GO" id="GO:0006744">
    <property type="term" value="P:ubiquinone biosynthetic process"/>
    <property type="evidence" value="ECO:0007669"/>
    <property type="project" value="UniProtKB-UniRule"/>
</dbReference>
<dbReference type="RefSeq" id="WP_203388874.1">
    <property type="nucleotide sequence ID" value="NZ_CP064781.1"/>
</dbReference>
<comment type="function">
    <text evidence="5">Removes the pyruvyl group from chorismate, with concomitant aromatization of the ring, to provide 4-hydroxybenzoate (4HB) for the ubiquinone pathway.</text>
</comment>
<accession>A0A974SRT2</accession>
<keyword evidence="3 5" id="KW-0456">Lyase</keyword>
<evidence type="ECO:0000256" key="2">
    <source>
        <dbReference type="ARBA" id="ARBA00022688"/>
    </source>
</evidence>
<evidence type="ECO:0000256" key="4">
    <source>
        <dbReference type="ARBA" id="ARBA00023317"/>
    </source>
</evidence>
<proteinExistence type="inferred from homology"/>
<dbReference type="HAMAP" id="MF_01632">
    <property type="entry name" value="UbiC"/>
    <property type="match status" value="1"/>
</dbReference>
<evidence type="ECO:0000256" key="1">
    <source>
        <dbReference type="ARBA" id="ARBA00022490"/>
    </source>
</evidence>
<keyword evidence="7" id="KW-1185">Reference proteome</keyword>
<dbReference type="SUPFAM" id="SSF64288">
    <property type="entry name" value="Chorismate lyase-like"/>
    <property type="match status" value="1"/>
</dbReference>
<organism evidence="6 7">
    <name type="scientific">Azospira restricta</name>
    <dbReference type="NCBI Taxonomy" id="404405"/>
    <lineage>
        <taxon>Bacteria</taxon>
        <taxon>Pseudomonadati</taxon>
        <taxon>Pseudomonadota</taxon>
        <taxon>Betaproteobacteria</taxon>
        <taxon>Rhodocyclales</taxon>
        <taxon>Rhodocyclaceae</taxon>
        <taxon>Azospira</taxon>
    </lineage>
</organism>
<dbReference type="Gene3D" id="3.40.1410.10">
    <property type="entry name" value="Chorismate lyase-like"/>
    <property type="match status" value="1"/>
</dbReference>
<evidence type="ECO:0000256" key="3">
    <source>
        <dbReference type="ARBA" id="ARBA00023239"/>
    </source>
</evidence>
<dbReference type="EMBL" id="CP064781">
    <property type="protein sequence ID" value="QRJ65348.1"/>
    <property type="molecule type" value="Genomic_DNA"/>
</dbReference>
<dbReference type="Proteomes" id="UP000663444">
    <property type="component" value="Chromosome"/>
</dbReference>
<feature type="binding site" evidence="5">
    <location>
        <position position="164"/>
    </location>
    <ligand>
        <name>substrate</name>
    </ligand>
</feature>
<name>A0A974SRT2_9RHOO</name>
<keyword evidence="1 5" id="KW-0963">Cytoplasm</keyword>
<comment type="subcellular location">
    <subcellularLocation>
        <location evidence="5">Cytoplasm</location>
    </subcellularLocation>
</comment>
<reference evidence="6" key="1">
    <citation type="submission" date="2020-11" db="EMBL/GenBank/DDBJ databases">
        <title>Azospira restricta DSM 18626 genome sequence.</title>
        <authorList>
            <person name="Moe W.M."/>
        </authorList>
    </citation>
    <scope>NUCLEOTIDE SEQUENCE</scope>
    <source>
        <strain evidence="6">DSM 18626</strain>
    </source>
</reference>
<feature type="binding site" evidence="5">
    <location>
        <position position="67"/>
    </location>
    <ligand>
        <name>substrate</name>
    </ligand>
</feature>
<feature type="binding site" evidence="5">
    <location>
        <position position="105"/>
    </location>
    <ligand>
        <name>substrate</name>
    </ligand>
</feature>
<comment type="catalytic activity">
    <reaction evidence="5">
        <text>chorismate = 4-hydroxybenzoate + pyruvate</text>
        <dbReference type="Rhea" id="RHEA:16505"/>
        <dbReference type="ChEBI" id="CHEBI:15361"/>
        <dbReference type="ChEBI" id="CHEBI:17879"/>
        <dbReference type="ChEBI" id="CHEBI:29748"/>
        <dbReference type="EC" id="4.1.3.40"/>
    </reaction>
</comment>
<sequence>MSGWQCRPRGGIAPALRDWLCEPGSLTARLKRRGAFRIELLRQELRHANADECAALGIRPRTPCWVREVALYCDAQPAIFAHTVLPAAPQGVLGRWFARLGTRSLGSLLFAHPGFVRGGLAFARIDARHPLFAAAVAALGRPPAGFHARRCTHRFGRQTVLVTEVFSPRLGSR</sequence>
<comment type="similarity">
    <text evidence="5">Belongs to the UbiC family.</text>
</comment>
<keyword evidence="2 5" id="KW-0831">Ubiquinone biosynthesis</keyword>
<evidence type="ECO:0000313" key="6">
    <source>
        <dbReference type="EMBL" id="QRJ65348.1"/>
    </source>
</evidence>
<comment type="pathway">
    <text evidence="5">Cofactor biosynthesis; ubiquinone biosynthesis.</text>
</comment>
<dbReference type="KEGG" id="ares:IWH25_08500"/>
<dbReference type="Pfam" id="PF04345">
    <property type="entry name" value="Chor_lyase"/>
    <property type="match status" value="1"/>
</dbReference>
<dbReference type="EC" id="4.1.3.40" evidence="5"/>
<dbReference type="GO" id="GO:0008813">
    <property type="term" value="F:chorismate lyase activity"/>
    <property type="evidence" value="ECO:0007669"/>
    <property type="project" value="UniProtKB-UniRule"/>
</dbReference>
<evidence type="ECO:0000313" key="7">
    <source>
        <dbReference type="Proteomes" id="UP000663444"/>
    </source>
</evidence>
<gene>
    <name evidence="5" type="primary">ubiC</name>
    <name evidence="6" type="ORF">IWH25_08500</name>
</gene>
<dbReference type="AlphaFoldDB" id="A0A974SRT2"/>